<feature type="domain" description="Protein kinase" evidence="4">
    <location>
        <begin position="430"/>
        <end position="712"/>
    </location>
</feature>
<keyword evidence="5" id="KW-0418">Kinase</keyword>
<proteinExistence type="predicted"/>
<dbReference type="PANTHER" id="PTHR35807:SF1">
    <property type="entry name" value="TRANSCRIPTIONAL REGULATOR REDD"/>
    <property type="match status" value="1"/>
</dbReference>
<dbReference type="GO" id="GO:0005524">
    <property type="term" value="F:ATP binding"/>
    <property type="evidence" value="ECO:0007669"/>
    <property type="project" value="InterPro"/>
</dbReference>
<dbReference type="SMART" id="SM00220">
    <property type="entry name" value="S_TKc"/>
    <property type="match status" value="1"/>
</dbReference>
<comment type="caution">
    <text evidence="5">The sequence shown here is derived from an EMBL/GenBank/DDBJ whole genome shotgun (WGS) entry which is preliminary data.</text>
</comment>
<dbReference type="GO" id="GO:0006355">
    <property type="term" value="P:regulation of DNA-templated transcription"/>
    <property type="evidence" value="ECO:0007669"/>
    <property type="project" value="TreeGrafter"/>
</dbReference>
<keyword evidence="6" id="KW-1185">Reference proteome</keyword>
<dbReference type="GO" id="GO:0004672">
    <property type="term" value="F:protein kinase activity"/>
    <property type="evidence" value="ECO:0007669"/>
    <property type="project" value="InterPro"/>
</dbReference>
<dbReference type="InterPro" id="IPR051677">
    <property type="entry name" value="AfsR-DnrI-RedD_regulator"/>
</dbReference>
<evidence type="ECO:0000259" key="4">
    <source>
        <dbReference type="PROSITE" id="PS50011"/>
    </source>
</evidence>
<gene>
    <name evidence="5" type="ORF">GUY60_29060</name>
</gene>
<dbReference type="PROSITE" id="PS50011">
    <property type="entry name" value="PROTEIN_KINASE_DOM"/>
    <property type="match status" value="1"/>
</dbReference>
<dbReference type="SUPFAM" id="SSF56112">
    <property type="entry name" value="Protein kinase-like (PK-like)"/>
    <property type="match status" value="2"/>
</dbReference>
<dbReference type="OrthoDB" id="4495511at2"/>
<dbReference type="EMBL" id="JAAAHS010000318">
    <property type="protein sequence ID" value="NBE55405.1"/>
    <property type="molecule type" value="Genomic_DNA"/>
</dbReference>
<dbReference type="GO" id="GO:0000160">
    <property type="term" value="P:phosphorelay signal transduction system"/>
    <property type="evidence" value="ECO:0007669"/>
    <property type="project" value="UniProtKB-KW"/>
</dbReference>
<dbReference type="Pfam" id="PF00069">
    <property type="entry name" value="Pkinase"/>
    <property type="match status" value="2"/>
</dbReference>
<protein>
    <submittedName>
        <fullName evidence="5">Protein kinase</fullName>
    </submittedName>
</protein>
<accession>A0A964XNE8</accession>
<dbReference type="Gene3D" id="3.30.200.20">
    <property type="entry name" value="Phosphorylase Kinase, domain 1"/>
    <property type="match status" value="1"/>
</dbReference>
<dbReference type="Proteomes" id="UP000598297">
    <property type="component" value="Unassembled WGS sequence"/>
</dbReference>
<dbReference type="GO" id="GO:0003677">
    <property type="term" value="F:DNA binding"/>
    <property type="evidence" value="ECO:0007669"/>
    <property type="project" value="TreeGrafter"/>
</dbReference>
<dbReference type="PANTHER" id="PTHR35807">
    <property type="entry name" value="TRANSCRIPTIONAL REGULATOR REDD-RELATED"/>
    <property type="match status" value="1"/>
</dbReference>
<dbReference type="InterPro" id="IPR005158">
    <property type="entry name" value="BTAD"/>
</dbReference>
<organism evidence="5 6">
    <name type="scientific">Streptomyces boluensis</name>
    <dbReference type="NCBI Taxonomy" id="1775135"/>
    <lineage>
        <taxon>Bacteria</taxon>
        <taxon>Bacillati</taxon>
        <taxon>Actinomycetota</taxon>
        <taxon>Actinomycetes</taxon>
        <taxon>Kitasatosporales</taxon>
        <taxon>Streptomycetaceae</taxon>
        <taxon>Streptomyces</taxon>
    </lineage>
</organism>
<dbReference type="InterPro" id="IPR036388">
    <property type="entry name" value="WH-like_DNA-bd_sf"/>
</dbReference>
<dbReference type="InterPro" id="IPR036412">
    <property type="entry name" value="HAD-like_sf"/>
</dbReference>
<dbReference type="InterPro" id="IPR011009">
    <property type="entry name" value="Kinase-like_dom_sf"/>
</dbReference>
<evidence type="ECO:0000256" key="1">
    <source>
        <dbReference type="ARBA" id="ARBA00023012"/>
    </source>
</evidence>
<dbReference type="Gene3D" id="1.25.40.10">
    <property type="entry name" value="Tetratricopeptide repeat domain"/>
    <property type="match status" value="1"/>
</dbReference>
<name>A0A964XNE8_9ACTN</name>
<dbReference type="Pfam" id="PF03704">
    <property type="entry name" value="BTAD"/>
    <property type="match status" value="1"/>
</dbReference>
<sequence>APAPAAPNTALRFEAYDDEPDGTASLPPLPVLEPTATWLAHWAQLVADAGGRQLPGAVARLGPPAGVHGAHGDVSGADQADLLTPTELVQRFRSLASPEAFRLAGHLAVGRPELPVMRLVQAAVEPHPRPQHLAEVILSGVLTTTPSAPPGTYTFRPGVRELLLHTLPRTAQGRTTQLLSRIGGLIDARAGIAAGDFPAVTPGPGTGHAAPEGEAFATVREESVRRLGGVSGSGALVGGRYEVGQPAAQALGRNDKYWSARDVHTGETVVLRLGDRDLSGWPSELPSHPSLVRVLDVGLHNGSPYMAMEHVDGPDLASYRTNARGVEEIATQLLDALMTLHDAGLVHGRLVPENILIAPDGTPKISGFALHDRPGKSRNGDLRALGRILADLADSQRWDHFVDMSANFRSLLRELESGRAGAGWGLLLPQQYRPLGPVGLSGTMWRAHNDADGQEVLVQRFPHIGDDERHDVAARARALAELAHPNVARVIEWGDNPVHGGPYLVTELVRGFSLKELLSRSVLGGLPPARFLPIARALALTVSALHDEGIPHGDLTAAHIMVSDSGRTTLCGFDLGATGEPALRDDLRRVGGHVQAMATGARPTNASVMSHQLASAPAAWRVELASILNDLRFGQNRAWGALHELAALGNRALPHDRTARLYRLFGQVRIEEGRTQTTIERPGSVEEAVFCALLLRPGEHLTYEELLAQADVEPNGTPAEVRLRGCVALLRRELGDDVLGRTSEGLVLQLLDGDTTDVLRVEELDAAARRAREAGDLDESQRLMRRACDLTRDDPLPGVRGPFAPDTRERLRALAVTVRLTMAELDLAQGDFTRASADLKEFLTRYPGNPQAVRLLMVALRGLGRREQAVAVYQEYEDGLPSPIRVDPAVRRVFREIRESIDAHEARLLVEFTTPADEQAHQALGTLLTRILEGADTVRVSARVTEHPTAEGHEVVVTAVEPRPFLLRTALGQLGEIHREIHRGRPDGGPPLRALMGVRPDDVREAWAEQVRAPLALGLSDELYQSLIVRSRLADPRLFRPLTGTGRGDTPSAWYCVWRAPDPSADRAEHHFTLPSSDNSRPFTAHVEFRWRYPGPQRADGREADELTDAFRESAARITRQHPPGAAPAALRQLRKELRSPKSPRVTAQHGILSLTAAPPGRALATSPLTEATTVLLGFDGPLTRLYQGNTAATVTRQLTLLVTELRDVDETLRGDPVVPRLSEGTVHPLDVLRTYADHPVGADLNRQLTGIEASRPTRAHPAGQRLLRALQDSGRTVAVVSDTSRDVMLDWLDNRSLPVPGGVFGRSDDLSELMSDPAGLRRALHATGTPVAAAVMVGSSPAEFEAASALGLTFVGYAYDTAVRTRLREAGCELIVDSLDVLLDFDPST</sequence>
<keyword evidence="2" id="KW-0805">Transcription regulation</keyword>
<reference evidence="5" key="1">
    <citation type="submission" date="2020-01" db="EMBL/GenBank/DDBJ databases">
        <title>Whole-genome analyses of novel actinobacteria.</title>
        <authorList>
            <person name="Sahin N."/>
        </authorList>
    </citation>
    <scope>NUCLEOTIDE SEQUENCE</scope>
    <source>
        <strain evidence="5">YC537</strain>
    </source>
</reference>
<dbReference type="InterPro" id="IPR023214">
    <property type="entry name" value="HAD_sf"/>
</dbReference>
<dbReference type="RefSeq" id="WP_161703121.1">
    <property type="nucleotide sequence ID" value="NZ_JAAAHS010000318.1"/>
</dbReference>
<keyword evidence="3" id="KW-0804">Transcription</keyword>
<dbReference type="SMART" id="SM01043">
    <property type="entry name" value="BTAD"/>
    <property type="match status" value="1"/>
</dbReference>
<dbReference type="InterPro" id="IPR011990">
    <property type="entry name" value="TPR-like_helical_dom_sf"/>
</dbReference>
<evidence type="ECO:0000256" key="2">
    <source>
        <dbReference type="ARBA" id="ARBA00023015"/>
    </source>
</evidence>
<evidence type="ECO:0000313" key="5">
    <source>
        <dbReference type="EMBL" id="NBE55405.1"/>
    </source>
</evidence>
<dbReference type="InterPro" id="IPR000719">
    <property type="entry name" value="Prot_kinase_dom"/>
</dbReference>
<feature type="non-terminal residue" evidence="5">
    <location>
        <position position="1"/>
    </location>
</feature>
<keyword evidence="1" id="KW-0902">Two-component regulatory system</keyword>
<evidence type="ECO:0000313" key="6">
    <source>
        <dbReference type="Proteomes" id="UP000598297"/>
    </source>
</evidence>
<keyword evidence="5" id="KW-0808">Transferase</keyword>
<evidence type="ECO:0000256" key="3">
    <source>
        <dbReference type="ARBA" id="ARBA00023163"/>
    </source>
</evidence>
<dbReference type="SUPFAM" id="SSF56784">
    <property type="entry name" value="HAD-like"/>
    <property type="match status" value="1"/>
</dbReference>
<dbReference type="Gene3D" id="3.40.50.1000">
    <property type="entry name" value="HAD superfamily/HAD-like"/>
    <property type="match status" value="1"/>
</dbReference>
<dbReference type="SUPFAM" id="SSF48452">
    <property type="entry name" value="TPR-like"/>
    <property type="match status" value="1"/>
</dbReference>
<dbReference type="Gene3D" id="1.10.510.10">
    <property type="entry name" value="Transferase(Phosphotransferase) domain 1"/>
    <property type="match status" value="2"/>
</dbReference>
<dbReference type="Gene3D" id="1.10.10.10">
    <property type="entry name" value="Winged helix-like DNA-binding domain superfamily/Winged helix DNA-binding domain"/>
    <property type="match status" value="1"/>
</dbReference>